<dbReference type="EMBL" id="JADBJN010000003">
    <property type="protein sequence ID" value="KAG5674072.1"/>
    <property type="molecule type" value="Genomic_DNA"/>
</dbReference>
<dbReference type="Pfam" id="PF13639">
    <property type="entry name" value="zf-RING_2"/>
    <property type="match status" value="1"/>
</dbReference>
<keyword evidence="3" id="KW-0862">Zinc</keyword>
<dbReference type="AlphaFoldDB" id="A0A9J6BWK3"/>
<keyword evidence="2 4" id="KW-0863">Zinc-finger</keyword>
<evidence type="ECO:0000256" key="1">
    <source>
        <dbReference type="ARBA" id="ARBA00022723"/>
    </source>
</evidence>
<dbReference type="OrthoDB" id="10012386at2759"/>
<accession>A0A9J6BWK3</accession>
<dbReference type="PANTHER" id="PTHR22763:SF162">
    <property type="entry name" value="TRANSMEMBRANE E3 UBIQUITIN-PROTEIN LIGASE 1"/>
    <property type="match status" value="1"/>
</dbReference>
<feature type="compositionally biased region" description="Low complexity" evidence="5">
    <location>
        <begin position="129"/>
        <end position="139"/>
    </location>
</feature>
<dbReference type="PANTHER" id="PTHR22763">
    <property type="entry name" value="RING ZINC FINGER PROTEIN"/>
    <property type="match status" value="1"/>
</dbReference>
<dbReference type="Proteomes" id="UP001107558">
    <property type="component" value="Chromosome 3"/>
</dbReference>
<dbReference type="GO" id="GO:0043161">
    <property type="term" value="P:proteasome-mediated ubiquitin-dependent protein catabolic process"/>
    <property type="evidence" value="ECO:0007669"/>
    <property type="project" value="TreeGrafter"/>
</dbReference>
<keyword evidence="1" id="KW-0479">Metal-binding</keyword>
<dbReference type="PROSITE" id="PS50089">
    <property type="entry name" value="ZF_RING_2"/>
    <property type="match status" value="1"/>
</dbReference>
<dbReference type="InterPro" id="IPR013083">
    <property type="entry name" value="Znf_RING/FYVE/PHD"/>
</dbReference>
<comment type="caution">
    <text evidence="7">The sequence shown here is derived from an EMBL/GenBank/DDBJ whole genome shotgun (WGS) entry which is preliminary data.</text>
</comment>
<gene>
    <name evidence="7" type="ORF">PVAND_004059</name>
</gene>
<evidence type="ECO:0000256" key="4">
    <source>
        <dbReference type="PROSITE-ProRule" id="PRU00175"/>
    </source>
</evidence>
<evidence type="ECO:0000256" key="2">
    <source>
        <dbReference type="ARBA" id="ARBA00022771"/>
    </source>
</evidence>
<dbReference type="SUPFAM" id="SSF57850">
    <property type="entry name" value="RING/U-box"/>
    <property type="match status" value="1"/>
</dbReference>
<reference evidence="7" key="1">
    <citation type="submission" date="2021-03" db="EMBL/GenBank/DDBJ databases">
        <title>Chromosome level genome of the anhydrobiotic midge Polypedilum vanderplanki.</title>
        <authorList>
            <person name="Yoshida Y."/>
            <person name="Kikawada T."/>
            <person name="Gusev O."/>
        </authorList>
    </citation>
    <scope>NUCLEOTIDE SEQUENCE</scope>
    <source>
        <strain evidence="7">NIAS01</strain>
        <tissue evidence="7">Whole body or cell culture</tissue>
    </source>
</reference>
<proteinExistence type="predicted"/>
<evidence type="ECO:0000313" key="7">
    <source>
        <dbReference type="EMBL" id="KAG5674072.1"/>
    </source>
</evidence>
<feature type="domain" description="RING-type" evidence="6">
    <location>
        <begin position="32"/>
        <end position="73"/>
    </location>
</feature>
<sequence>METATGNEGLLVNVDEIPLVSSENLAFNQNECSICYQKIEPGIQVRILPCNHAYHDDCIRGWFRIESNCPICRLELPRIRLRHESSGVNSIDSSANIYIRTPSVASEPRRVSSSRNRRNQSRIRRNQSRIRQNQRSQSRNNRRYRNRSSSQNSRD</sequence>
<evidence type="ECO:0000313" key="8">
    <source>
        <dbReference type="Proteomes" id="UP001107558"/>
    </source>
</evidence>
<dbReference type="GO" id="GO:0012505">
    <property type="term" value="C:endomembrane system"/>
    <property type="evidence" value="ECO:0007669"/>
    <property type="project" value="TreeGrafter"/>
</dbReference>
<evidence type="ECO:0000259" key="6">
    <source>
        <dbReference type="PROSITE" id="PS50089"/>
    </source>
</evidence>
<feature type="region of interest" description="Disordered" evidence="5">
    <location>
        <begin position="102"/>
        <end position="155"/>
    </location>
</feature>
<organism evidence="7 8">
    <name type="scientific">Polypedilum vanderplanki</name>
    <name type="common">Sleeping chironomid midge</name>
    <dbReference type="NCBI Taxonomy" id="319348"/>
    <lineage>
        <taxon>Eukaryota</taxon>
        <taxon>Metazoa</taxon>
        <taxon>Ecdysozoa</taxon>
        <taxon>Arthropoda</taxon>
        <taxon>Hexapoda</taxon>
        <taxon>Insecta</taxon>
        <taxon>Pterygota</taxon>
        <taxon>Neoptera</taxon>
        <taxon>Endopterygota</taxon>
        <taxon>Diptera</taxon>
        <taxon>Nematocera</taxon>
        <taxon>Chironomoidea</taxon>
        <taxon>Chironomidae</taxon>
        <taxon>Chironominae</taxon>
        <taxon>Polypedilum</taxon>
        <taxon>Polypedilum</taxon>
    </lineage>
</organism>
<dbReference type="GO" id="GO:0061630">
    <property type="term" value="F:ubiquitin protein ligase activity"/>
    <property type="evidence" value="ECO:0007669"/>
    <property type="project" value="TreeGrafter"/>
</dbReference>
<feature type="compositionally biased region" description="Basic residues" evidence="5">
    <location>
        <begin position="115"/>
        <end position="128"/>
    </location>
</feature>
<dbReference type="Gene3D" id="3.30.40.10">
    <property type="entry name" value="Zinc/RING finger domain, C3HC4 (zinc finger)"/>
    <property type="match status" value="1"/>
</dbReference>
<dbReference type="InterPro" id="IPR001841">
    <property type="entry name" value="Znf_RING"/>
</dbReference>
<dbReference type="InterPro" id="IPR050731">
    <property type="entry name" value="HRD1_E3_ubiq-ligases"/>
</dbReference>
<name>A0A9J6BWK3_POLVA</name>
<evidence type="ECO:0000256" key="3">
    <source>
        <dbReference type="ARBA" id="ARBA00022833"/>
    </source>
</evidence>
<dbReference type="GO" id="GO:0008270">
    <property type="term" value="F:zinc ion binding"/>
    <property type="evidence" value="ECO:0007669"/>
    <property type="project" value="UniProtKB-KW"/>
</dbReference>
<keyword evidence="8" id="KW-1185">Reference proteome</keyword>
<dbReference type="SMART" id="SM00184">
    <property type="entry name" value="RING"/>
    <property type="match status" value="1"/>
</dbReference>
<evidence type="ECO:0000256" key="5">
    <source>
        <dbReference type="SAM" id="MobiDB-lite"/>
    </source>
</evidence>
<protein>
    <recommendedName>
        <fullName evidence="6">RING-type domain-containing protein</fullName>
    </recommendedName>
</protein>